<organism evidence="1 2">
    <name type="scientific">Desulfobaculum bizertense DSM 18034</name>
    <dbReference type="NCBI Taxonomy" id="1121442"/>
    <lineage>
        <taxon>Bacteria</taxon>
        <taxon>Pseudomonadati</taxon>
        <taxon>Thermodesulfobacteriota</taxon>
        <taxon>Desulfovibrionia</taxon>
        <taxon>Desulfovibrionales</taxon>
        <taxon>Desulfovibrionaceae</taxon>
        <taxon>Desulfobaculum</taxon>
    </lineage>
</organism>
<dbReference type="OrthoDB" id="5461027at2"/>
<name>A0A1T4WPM0_9BACT</name>
<accession>A0A1T4WPM0</accession>
<dbReference type="EMBL" id="FUYA01000009">
    <property type="protein sequence ID" value="SKA79312.1"/>
    <property type="molecule type" value="Genomic_DNA"/>
</dbReference>
<sequence>MFDRKPTSFESCLEAASENTRVEVVHGWIWKEEQWEAHAWCEFDDRVIDLTESRHSMPKFDFYVKFKVDPKRCKRYTRLHFFELVGDEGHFGPFDKEFFFAASSATDPLERLQ</sequence>
<keyword evidence="2" id="KW-1185">Reference proteome</keyword>
<evidence type="ECO:0000313" key="2">
    <source>
        <dbReference type="Proteomes" id="UP000189733"/>
    </source>
</evidence>
<dbReference type="RefSeq" id="WP_078685807.1">
    <property type="nucleotide sequence ID" value="NZ_FUYA01000009.1"/>
</dbReference>
<dbReference type="Proteomes" id="UP000189733">
    <property type="component" value="Unassembled WGS sequence"/>
</dbReference>
<evidence type="ECO:0008006" key="3">
    <source>
        <dbReference type="Google" id="ProtNLM"/>
    </source>
</evidence>
<proteinExistence type="predicted"/>
<evidence type="ECO:0000313" key="1">
    <source>
        <dbReference type="EMBL" id="SKA79312.1"/>
    </source>
</evidence>
<dbReference type="AlphaFoldDB" id="A0A1T4WPM0"/>
<gene>
    <name evidence="1" type="ORF">SAMN02745702_02535</name>
</gene>
<reference evidence="1 2" key="1">
    <citation type="submission" date="2017-02" db="EMBL/GenBank/DDBJ databases">
        <authorList>
            <person name="Peterson S.W."/>
        </authorList>
    </citation>
    <scope>NUCLEOTIDE SEQUENCE [LARGE SCALE GENOMIC DNA]</scope>
    <source>
        <strain evidence="1 2">DSM 18034</strain>
    </source>
</reference>
<protein>
    <recommendedName>
        <fullName evidence="3">Transglutaminase-like superfamily protein</fullName>
    </recommendedName>
</protein>